<dbReference type="EMBL" id="LAZR01009516">
    <property type="protein sequence ID" value="KKM72184.1"/>
    <property type="molecule type" value="Genomic_DNA"/>
</dbReference>
<organism evidence="1">
    <name type="scientific">marine sediment metagenome</name>
    <dbReference type="NCBI Taxonomy" id="412755"/>
    <lineage>
        <taxon>unclassified sequences</taxon>
        <taxon>metagenomes</taxon>
        <taxon>ecological metagenomes</taxon>
    </lineage>
</organism>
<proteinExistence type="predicted"/>
<dbReference type="AlphaFoldDB" id="A0A0F9JQK7"/>
<name>A0A0F9JQK7_9ZZZZ</name>
<gene>
    <name evidence="1" type="ORF">LCGC14_1423050</name>
</gene>
<accession>A0A0F9JQK7</accession>
<protein>
    <submittedName>
        <fullName evidence="1">Uncharacterized protein</fullName>
    </submittedName>
</protein>
<sequence>MTLQINADQTNVTINVAIKDTSDGGVTGLVFDSADLTCYYVRPGAAAVQLALITQTITGAHHGALWPARLQWLKK</sequence>
<evidence type="ECO:0000313" key="1">
    <source>
        <dbReference type="EMBL" id="KKM72184.1"/>
    </source>
</evidence>
<comment type="caution">
    <text evidence="1">The sequence shown here is derived from an EMBL/GenBank/DDBJ whole genome shotgun (WGS) entry which is preliminary data.</text>
</comment>
<reference evidence="1" key="1">
    <citation type="journal article" date="2015" name="Nature">
        <title>Complex archaea that bridge the gap between prokaryotes and eukaryotes.</title>
        <authorList>
            <person name="Spang A."/>
            <person name="Saw J.H."/>
            <person name="Jorgensen S.L."/>
            <person name="Zaremba-Niedzwiedzka K."/>
            <person name="Martijn J."/>
            <person name="Lind A.E."/>
            <person name="van Eijk R."/>
            <person name="Schleper C."/>
            <person name="Guy L."/>
            <person name="Ettema T.J."/>
        </authorList>
    </citation>
    <scope>NUCLEOTIDE SEQUENCE</scope>
</reference>